<evidence type="ECO:0000313" key="1">
    <source>
        <dbReference type="EMBL" id="KCW47049.1"/>
    </source>
</evidence>
<accession>A0A058ZZZ4</accession>
<dbReference type="Gramene" id="KCW47049">
    <property type="protein sequence ID" value="KCW47049"/>
    <property type="gene ID" value="EUGRSUZ_K00856"/>
</dbReference>
<organism evidence="1">
    <name type="scientific">Eucalyptus grandis</name>
    <name type="common">Flooded gum</name>
    <dbReference type="NCBI Taxonomy" id="71139"/>
    <lineage>
        <taxon>Eukaryota</taxon>
        <taxon>Viridiplantae</taxon>
        <taxon>Streptophyta</taxon>
        <taxon>Embryophyta</taxon>
        <taxon>Tracheophyta</taxon>
        <taxon>Spermatophyta</taxon>
        <taxon>Magnoliopsida</taxon>
        <taxon>eudicotyledons</taxon>
        <taxon>Gunneridae</taxon>
        <taxon>Pentapetalae</taxon>
        <taxon>rosids</taxon>
        <taxon>malvids</taxon>
        <taxon>Myrtales</taxon>
        <taxon>Myrtaceae</taxon>
        <taxon>Myrtoideae</taxon>
        <taxon>Eucalypteae</taxon>
        <taxon>Eucalyptus</taxon>
    </lineage>
</organism>
<reference evidence="1" key="1">
    <citation type="submission" date="2013-07" db="EMBL/GenBank/DDBJ databases">
        <title>The genome of Eucalyptus grandis.</title>
        <authorList>
            <person name="Schmutz J."/>
            <person name="Hayes R."/>
            <person name="Myburg A."/>
            <person name="Tuskan G."/>
            <person name="Grattapaglia D."/>
            <person name="Rokhsar D.S."/>
        </authorList>
    </citation>
    <scope>NUCLEOTIDE SEQUENCE</scope>
    <source>
        <tissue evidence="1">Leaf extractions</tissue>
    </source>
</reference>
<sequence length="75" mass="8604">MENERRILIVHIVVCTVYGLRPRKSCDDRKKKKGIIREVTVDAGGSLTCKGIKIDKDRISKINYLNFSRKEVEGI</sequence>
<name>A0A058ZZZ4_EUCGR</name>
<dbReference type="AlphaFoldDB" id="A0A058ZZZ4"/>
<protein>
    <submittedName>
        <fullName evidence="1">Uncharacterized protein</fullName>
    </submittedName>
</protein>
<gene>
    <name evidence="1" type="ORF">EUGRSUZ_K00856</name>
</gene>
<dbReference type="EMBL" id="KK198763">
    <property type="protein sequence ID" value="KCW47049.1"/>
    <property type="molecule type" value="Genomic_DNA"/>
</dbReference>
<proteinExistence type="predicted"/>
<dbReference type="InParanoid" id="A0A058ZZZ4"/>